<evidence type="ECO:0000256" key="3">
    <source>
        <dbReference type="ARBA" id="ARBA00022840"/>
    </source>
</evidence>
<dbReference type="EMBL" id="JAVDXT010000009">
    <property type="protein sequence ID" value="MDR7380432.1"/>
    <property type="molecule type" value="Genomic_DNA"/>
</dbReference>
<dbReference type="Proteomes" id="UP001180487">
    <property type="component" value="Unassembled WGS sequence"/>
</dbReference>
<name>A0ABU2CGW4_9BURK</name>
<dbReference type="InterPro" id="IPR027417">
    <property type="entry name" value="P-loop_NTPase"/>
</dbReference>
<dbReference type="InterPro" id="IPR018145">
    <property type="entry name" value="CagE_TrbE_VirB_cntrl_dom"/>
</dbReference>
<evidence type="ECO:0000313" key="6">
    <source>
        <dbReference type="Proteomes" id="UP001180487"/>
    </source>
</evidence>
<feature type="domain" description="CagE TrbE VirB component of type IV transporter system central" evidence="4">
    <location>
        <begin position="202"/>
        <end position="398"/>
    </location>
</feature>
<dbReference type="PANTHER" id="PTHR30121:SF12">
    <property type="entry name" value="TYPE IV SECRETION SYSTEM PROTEIN CAGE"/>
    <property type="match status" value="1"/>
</dbReference>
<reference evidence="5 6" key="1">
    <citation type="submission" date="2023-07" db="EMBL/GenBank/DDBJ databases">
        <title>Sorghum-associated microbial communities from plants grown in Nebraska, USA.</title>
        <authorList>
            <person name="Schachtman D."/>
        </authorList>
    </citation>
    <scope>NUCLEOTIDE SEQUENCE [LARGE SCALE GENOMIC DNA]</scope>
    <source>
        <strain evidence="5 6">BE313</strain>
    </source>
</reference>
<protein>
    <submittedName>
        <fullName evidence="5">Type IV secretion system protein VirB4</fullName>
    </submittedName>
</protein>
<keyword evidence="2" id="KW-0547">Nucleotide-binding</keyword>
<evidence type="ECO:0000256" key="2">
    <source>
        <dbReference type="ARBA" id="ARBA00022741"/>
    </source>
</evidence>
<comment type="similarity">
    <text evidence="1">Belongs to the TrbE/VirB4 family.</text>
</comment>
<accession>A0ABU2CGW4</accession>
<dbReference type="PANTHER" id="PTHR30121">
    <property type="entry name" value="UNCHARACTERIZED PROTEIN YJGR-RELATED"/>
    <property type="match status" value="1"/>
</dbReference>
<sequence length="836" mass="94364">MFFKKSGNLEESINLGKGEVHVANYIPMGVHIAPDVIKLRENGDLCATWRLHGMPFETASPEQISSAKRQLVNFLHGVRGSEISEPCALWVHRVRRRFTDRLNGRFPSSFGQQLNDKYYDQLGEQSMLKNELYFTLLMRPTVTAGGALKKMRTRSAESLNEFDAEVLDRFVSLTQQVEVSMRKYGGERLGCTERKLINGETRTSSEMLGFYRFLLTGVYEPVDVEPSPIYNYLCDARLFAGDTNGIVQSQHLQRRGFVGYLDFLDYPEVSEPGMNNCLFYGNYEFIETQSFSFMSKRDGLKAIELQRNRLVSGGEGSPQQISDMESALEDVRNGRVYMGEYHYSLGIFGSSIEQVRKDMANARTALQEDVGYKVATVDVIPECAHFAQLPGNWTWRPRVATITTRNFACMSPMHNFDLGKRDGNPWGEAIAIMQTPAKQPYYLNLHEMVLGRDRVGEKDPGNTFICGKTGTGKSVLLGFLLTLLTKVLGLRILFFDKDRGAEILIRALGGRYRQLQRGQPTGFNPFQWEPTESTIKFVEQLVMQCARRSPDEALSIEVENEIIKAVRRVFAQPERASRRISAILQHVGENSAVGERLAKWCRTATRKGSNAWVLDNAQDTTDFSGHSIFAFDYTEFLEDGEVGPIILSYILEAANTLIDGKPFVYVMEEFAKMVAAKSQTLVEFARDKQTTIRKLNGAGVFVTQSPSQVNQYPIGSTLREQCVTQIFLPNPGADYGDYVDGFKLTEAEFDTIKNLASDSRSFLVKQGERSTVCNLNLYGFSDELEILTGTPESVELCERVRNELRTDDPDVWVPVFLERLKVQKKVSKQALQRAMA</sequence>
<organism evidence="5 6">
    <name type="scientific">Rhodoferax ferrireducens</name>
    <dbReference type="NCBI Taxonomy" id="192843"/>
    <lineage>
        <taxon>Bacteria</taxon>
        <taxon>Pseudomonadati</taxon>
        <taxon>Pseudomonadota</taxon>
        <taxon>Betaproteobacteria</taxon>
        <taxon>Burkholderiales</taxon>
        <taxon>Comamonadaceae</taxon>
        <taxon>Rhodoferax</taxon>
    </lineage>
</organism>
<dbReference type="Gene3D" id="3.40.50.300">
    <property type="entry name" value="P-loop containing nucleotide triphosphate hydrolases"/>
    <property type="match status" value="2"/>
</dbReference>
<gene>
    <name evidence="5" type="ORF">J2X19_005139</name>
</gene>
<dbReference type="InterPro" id="IPR051162">
    <property type="entry name" value="T4SS_component"/>
</dbReference>
<dbReference type="SUPFAM" id="SSF52540">
    <property type="entry name" value="P-loop containing nucleoside triphosphate hydrolases"/>
    <property type="match status" value="1"/>
</dbReference>
<evidence type="ECO:0000256" key="1">
    <source>
        <dbReference type="ARBA" id="ARBA00006512"/>
    </source>
</evidence>
<dbReference type="Pfam" id="PF03135">
    <property type="entry name" value="CagE_TrbE_VirB"/>
    <property type="match status" value="1"/>
</dbReference>
<evidence type="ECO:0000259" key="4">
    <source>
        <dbReference type="Pfam" id="PF03135"/>
    </source>
</evidence>
<dbReference type="RefSeq" id="WP_310377251.1">
    <property type="nucleotide sequence ID" value="NZ_JAVDXT010000009.1"/>
</dbReference>
<proteinExistence type="inferred from homology"/>
<comment type="caution">
    <text evidence="5">The sequence shown here is derived from an EMBL/GenBank/DDBJ whole genome shotgun (WGS) entry which is preliminary data.</text>
</comment>
<keyword evidence="6" id="KW-1185">Reference proteome</keyword>
<evidence type="ECO:0000313" key="5">
    <source>
        <dbReference type="EMBL" id="MDR7380432.1"/>
    </source>
</evidence>
<keyword evidence="3" id="KW-0067">ATP-binding</keyword>